<dbReference type="GO" id="GO:0030620">
    <property type="term" value="F:U2 snRNA binding"/>
    <property type="evidence" value="ECO:0007669"/>
    <property type="project" value="TreeGrafter"/>
</dbReference>
<feature type="compositionally biased region" description="Basic residues" evidence="1">
    <location>
        <begin position="85"/>
        <end position="100"/>
    </location>
</feature>
<feature type="compositionally biased region" description="Acidic residues" evidence="1">
    <location>
        <begin position="19"/>
        <end position="28"/>
    </location>
</feature>
<proteinExistence type="predicted"/>
<evidence type="ECO:0000256" key="1">
    <source>
        <dbReference type="SAM" id="MobiDB-lite"/>
    </source>
</evidence>
<feature type="compositionally biased region" description="Low complexity" evidence="1">
    <location>
        <begin position="115"/>
        <end position="135"/>
    </location>
</feature>
<accession>A0A2U1M2B4</accession>
<gene>
    <name evidence="2" type="ORF">CTI12_AA249400</name>
</gene>
<keyword evidence="3" id="KW-1185">Reference proteome</keyword>
<feature type="compositionally biased region" description="Basic and acidic residues" evidence="1">
    <location>
        <begin position="49"/>
        <end position="70"/>
    </location>
</feature>
<feature type="compositionally biased region" description="Basic residues" evidence="1">
    <location>
        <begin position="1"/>
        <end position="12"/>
    </location>
</feature>
<dbReference type="EMBL" id="PKPP01006769">
    <property type="protein sequence ID" value="PWA55399.1"/>
    <property type="molecule type" value="Genomic_DNA"/>
</dbReference>
<dbReference type="PANTHER" id="PTHR15197">
    <property type="entry name" value="COILIN P80"/>
    <property type="match status" value="1"/>
</dbReference>
<comment type="caution">
    <text evidence="2">The sequence shown here is derived from an EMBL/GenBank/DDBJ whole genome shotgun (WGS) entry which is preliminary data.</text>
</comment>
<protein>
    <submittedName>
        <fullName evidence="2">Coilin</fullName>
    </submittedName>
</protein>
<evidence type="ECO:0000313" key="2">
    <source>
        <dbReference type="EMBL" id="PWA55399.1"/>
    </source>
</evidence>
<dbReference type="Proteomes" id="UP000245207">
    <property type="component" value="Unassembled WGS sequence"/>
</dbReference>
<dbReference type="OrthoDB" id="74813at2759"/>
<feature type="region of interest" description="Disordered" evidence="1">
    <location>
        <begin position="1"/>
        <end position="142"/>
    </location>
</feature>
<dbReference type="InterPro" id="IPR024822">
    <property type="entry name" value="Coilin"/>
</dbReference>
<dbReference type="GO" id="GO:0015030">
    <property type="term" value="C:Cajal body"/>
    <property type="evidence" value="ECO:0007669"/>
    <property type="project" value="TreeGrafter"/>
</dbReference>
<dbReference type="GO" id="GO:0030619">
    <property type="term" value="F:U1 snRNA binding"/>
    <property type="evidence" value="ECO:0007669"/>
    <property type="project" value="TreeGrafter"/>
</dbReference>
<dbReference type="STRING" id="35608.A0A2U1M2B4"/>
<name>A0A2U1M2B4_ARTAN</name>
<sequence>MASKVNRKKKHRSEVLSGAEDEVLEDEMDHAFNGKSLHKKIVSKKKSKRNEEINKENAETLDKNVKDNVKGVEQASTTPDEAKKGPSRSARRKKAKRQRRRELANVSQNVDGKEAASSLISSSNNKSNLSKEPSPVGTNKGANTWNELAEMAKVINAYKVGFVFNISDPGEDDSLSQNGLKWVRLGADGGLSWAEEDELAELRAEMESNNDL</sequence>
<evidence type="ECO:0000313" key="3">
    <source>
        <dbReference type="Proteomes" id="UP000245207"/>
    </source>
</evidence>
<reference evidence="2 3" key="1">
    <citation type="journal article" date="2018" name="Mol. Plant">
        <title>The genome of Artemisia annua provides insight into the evolution of Asteraceae family and artemisinin biosynthesis.</title>
        <authorList>
            <person name="Shen Q."/>
            <person name="Zhang L."/>
            <person name="Liao Z."/>
            <person name="Wang S."/>
            <person name="Yan T."/>
            <person name="Shi P."/>
            <person name="Liu M."/>
            <person name="Fu X."/>
            <person name="Pan Q."/>
            <person name="Wang Y."/>
            <person name="Lv Z."/>
            <person name="Lu X."/>
            <person name="Zhang F."/>
            <person name="Jiang W."/>
            <person name="Ma Y."/>
            <person name="Chen M."/>
            <person name="Hao X."/>
            <person name="Li L."/>
            <person name="Tang Y."/>
            <person name="Lv G."/>
            <person name="Zhou Y."/>
            <person name="Sun X."/>
            <person name="Brodelius P.E."/>
            <person name="Rose J.K.C."/>
            <person name="Tang K."/>
        </authorList>
    </citation>
    <scope>NUCLEOTIDE SEQUENCE [LARGE SCALE GENOMIC DNA]</scope>
    <source>
        <strain evidence="3">cv. Huhao1</strain>
        <tissue evidence="2">Leaf</tissue>
    </source>
</reference>
<dbReference type="AlphaFoldDB" id="A0A2U1M2B4"/>
<feature type="compositionally biased region" description="Basic residues" evidence="1">
    <location>
        <begin position="36"/>
        <end position="48"/>
    </location>
</feature>
<dbReference type="GO" id="GO:0000387">
    <property type="term" value="P:spliceosomal snRNP assembly"/>
    <property type="evidence" value="ECO:0007669"/>
    <property type="project" value="TreeGrafter"/>
</dbReference>
<organism evidence="2 3">
    <name type="scientific">Artemisia annua</name>
    <name type="common">Sweet wormwood</name>
    <dbReference type="NCBI Taxonomy" id="35608"/>
    <lineage>
        <taxon>Eukaryota</taxon>
        <taxon>Viridiplantae</taxon>
        <taxon>Streptophyta</taxon>
        <taxon>Embryophyta</taxon>
        <taxon>Tracheophyta</taxon>
        <taxon>Spermatophyta</taxon>
        <taxon>Magnoliopsida</taxon>
        <taxon>eudicotyledons</taxon>
        <taxon>Gunneridae</taxon>
        <taxon>Pentapetalae</taxon>
        <taxon>asterids</taxon>
        <taxon>campanulids</taxon>
        <taxon>Asterales</taxon>
        <taxon>Asteraceae</taxon>
        <taxon>Asteroideae</taxon>
        <taxon>Anthemideae</taxon>
        <taxon>Artemisiinae</taxon>
        <taxon>Artemisia</taxon>
    </lineage>
</organism>
<dbReference type="PANTHER" id="PTHR15197:SF4">
    <property type="entry name" value="COILIN"/>
    <property type="match status" value="1"/>
</dbReference>